<evidence type="ECO:0000313" key="7">
    <source>
        <dbReference type="EMBL" id="KOH43166.1"/>
    </source>
</evidence>
<evidence type="ECO:0000256" key="3">
    <source>
        <dbReference type="ARBA" id="ARBA00012171"/>
    </source>
</evidence>
<dbReference type="Gene3D" id="1.10.3930.10">
    <property type="entry name" value="Arginine deiminase"/>
    <property type="match status" value="1"/>
</dbReference>
<dbReference type="PRINTS" id="PR01466">
    <property type="entry name" value="ARGDEIMINASE"/>
</dbReference>
<dbReference type="PANTHER" id="PTHR47271:SF2">
    <property type="entry name" value="ARGININE DEIMINASE"/>
    <property type="match status" value="1"/>
</dbReference>
<dbReference type="EMBL" id="LGIA01000197">
    <property type="protein sequence ID" value="KOH43166.1"/>
    <property type="molecule type" value="Genomic_DNA"/>
</dbReference>
<dbReference type="Proteomes" id="UP000036958">
    <property type="component" value="Unassembled WGS sequence"/>
</dbReference>
<feature type="active site" description="Amidino-cysteine intermediate" evidence="6">
    <location>
        <position position="411"/>
    </location>
</feature>
<evidence type="ECO:0000256" key="1">
    <source>
        <dbReference type="ARBA" id="ARBA00005213"/>
    </source>
</evidence>
<keyword evidence="8" id="KW-1185">Reference proteome</keyword>
<evidence type="ECO:0000256" key="5">
    <source>
        <dbReference type="ARBA" id="ARBA00049429"/>
    </source>
</evidence>
<dbReference type="PANTHER" id="PTHR47271">
    <property type="entry name" value="ARGININE DEIMINASE"/>
    <property type="match status" value="1"/>
</dbReference>
<proteinExistence type="inferred from homology"/>
<dbReference type="GO" id="GO:0019546">
    <property type="term" value="P:L-arginine deiminase pathway"/>
    <property type="evidence" value="ECO:0007669"/>
    <property type="project" value="TreeGrafter"/>
</dbReference>
<dbReference type="STRING" id="1409788.NC99_39900"/>
<comment type="catalytic activity">
    <reaction evidence="5">
        <text>L-arginine + H2O = L-citrulline + NH4(+)</text>
        <dbReference type="Rhea" id="RHEA:19597"/>
        <dbReference type="ChEBI" id="CHEBI:15377"/>
        <dbReference type="ChEBI" id="CHEBI:28938"/>
        <dbReference type="ChEBI" id="CHEBI:32682"/>
        <dbReference type="ChEBI" id="CHEBI:57743"/>
        <dbReference type="EC" id="3.5.3.6"/>
    </reaction>
</comment>
<dbReference type="AlphaFoldDB" id="A0A0L8V429"/>
<reference evidence="8" key="1">
    <citation type="submission" date="2015-07" db="EMBL/GenBank/DDBJ databases">
        <title>Genome sequencing of Sunxiuqinia dokdonensis strain SK.</title>
        <authorList>
            <person name="Ahn S."/>
            <person name="Kim B.-C."/>
        </authorList>
    </citation>
    <scope>NUCLEOTIDE SEQUENCE [LARGE SCALE GENOMIC DNA]</scope>
    <source>
        <strain evidence="8">SK</strain>
    </source>
</reference>
<dbReference type="InterPro" id="IPR003876">
    <property type="entry name" value="Arg_deiminase"/>
</dbReference>
<gene>
    <name evidence="7" type="ORF">NC99_39900</name>
</gene>
<name>A0A0L8V429_9BACT</name>
<accession>A0A0L8V429</accession>
<dbReference type="OrthoDB" id="9807502at2"/>
<dbReference type="SUPFAM" id="SSF55909">
    <property type="entry name" value="Pentein"/>
    <property type="match status" value="1"/>
</dbReference>
<dbReference type="EC" id="3.5.3.6" evidence="3"/>
<evidence type="ECO:0000256" key="2">
    <source>
        <dbReference type="ARBA" id="ARBA00010206"/>
    </source>
</evidence>
<organism evidence="7 8">
    <name type="scientific">Sunxiuqinia dokdonensis</name>
    <dbReference type="NCBI Taxonomy" id="1409788"/>
    <lineage>
        <taxon>Bacteria</taxon>
        <taxon>Pseudomonadati</taxon>
        <taxon>Bacteroidota</taxon>
        <taxon>Bacteroidia</taxon>
        <taxon>Marinilabiliales</taxon>
        <taxon>Prolixibacteraceae</taxon>
        <taxon>Sunxiuqinia</taxon>
    </lineage>
</organism>
<comment type="similarity">
    <text evidence="2">Belongs to the arginine deiminase family.</text>
</comment>
<comment type="pathway">
    <text evidence="1">Amino-acid degradation; L-arginine degradation via ADI pathway; carbamoyl phosphate from L-arginine: step 1/2.</text>
</comment>
<evidence type="ECO:0000256" key="6">
    <source>
        <dbReference type="PIRSR" id="PIRSR006356-1"/>
    </source>
</evidence>
<dbReference type="Pfam" id="PF02274">
    <property type="entry name" value="ADI"/>
    <property type="match status" value="1"/>
</dbReference>
<dbReference type="Gene3D" id="3.75.10.10">
    <property type="entry name" value="L-arginine/glycine Amidinotransferase, Chain A"/>
    <property type="match status" value="1"/>
</dbReference>
<evidence type="ECO:0000313" key="8">
    <source>
        <dbReference type="Proteomes" id="UP000036958"/>
    </source>
</evidence>
<dbReference type="GO" id="GO:0016990">
    <property type="term" value="F:arginine deiminase activity"/>
    <property type="evidence" value="ECO:0007669"/>
    <property type="project" value="UniProtKB-EC"/>
</dbReference>
<comment type="caution">
    <text evidence="7">The sequence shown here is derived from an EMBL/GenBank/DDBJ whole genome shotgun (WGS) entry which is preliminary data.</text>
</comment>
<evidence type="ECO:0000256" key="4">
    <source>
        <dbReference type="ARBA" id="ARBA00022801"/>
    </source>
</evidence>
<keyword evidence="4 7" id="KW-0378">Hydrolase</keyword>
<sequence length="423" mass="47445">MSEKLNVNVASEFGELEGVIVHTPGLEVEEMTPETAKRALYSDILNLAVAGKEYQQMKGVLSKASRCFEVKDLLSDVLTNDIVRQTLLQEICTAEGALDILPALLEIQSDELARQLIQGVPIKRDNLTRYLSQERFSLAPLHNFLFTRDASMAFRDEVVIGKMANKVRDREAMIMETIFKNHPMLEAKTINPFQPNELMTGKNRMIEGGDFQVAREDVLVIGTGIRTSTEGIDFILDAIKAKKEKVHHVLIQELPDMPESFIHLDMVFTFLDRDACMVYEPLILGTNRYHTIHIQIENGEVTSISEEKNLPKALKKLGIDLKPIQCGGTKDIWTQEREQWHSGANFLAIAPGQVIGYERNVNTVEELNKNGFEVIKAEDYISGKATLPKDGKCVITIAGSELARGGGGARCMSMPFRRKKVEW</sequence>
<dbReference type="PIRSF" id="PIRSF006356">
    <property type="entry name" value="Arg_deiminase"/>
    <property type="match status" value="1"/>
</dbReference>
<protein>
    <recommendedName>
        <fullName evidence="3">arginine deiminase</fullName>
        <ecNumber evidence="3">3.5.3.6</ecNumber>
    </recommendedName>
</protein>